<keyword evidence="1" id="KW-0732">Signal</keyword>
<name>A0A5D2XW86_GOSMU</name>
<dbReference type="GO" id="GO:0005789">
    <property type="term" value="C:endoplasmic reticulum membrane"/>
    <property type="evidence" value="ECO:0007669"/>
    <property type="project" value="TreeGrafter"/>
</dbReference>
<dbReference type="InterPro" id="IPR019389">
    <property type="entry name" value="Selenoprotein_T"/>
</dbReference>
<evidence type="ECO:0000256" key="1">
    <source>
        <dbReference type="ARBA" id="ARBA00022729"/>
    </source>
</evidence>
<dbReference type="Gene3D" id="3.40.30.10">
    <property type="entry name" value="Glutaredoxin"/>
    <property type="match status" value="1"/>
</dbReference>
<dbReference type="InterPro" id="IPR036249">
    <property type="entry name" value="Thioredoxin-like_sf"/>
</dbReference>
<gene>
    <name evidence="3" type="ORF">E1A91_A09G097900v1</name>
</gene>
<keyword evidence="4" id="KW-1185">Reference proteome</keyword>
<dbReference type="NCBIfam" id="TIGR02174">
    <property type="entry name" value="CXXU_selWTH"/>
    <property type="match status" value="1"/>
</dbReference>
<dbReference type="InterPro" id="IPR011893">
    <property type="entry name" value="Selenoprotein_Rdx-typ"/>
</dbReference>
<organism evidence="3 4">
    <name type="scientific">Gossypium mustelinum</name>
    <name type="common">Cotton</name>
    <name type="synonym">Gossypium caicoense</name>
    <dbReference type="NCBI Taxonomy" id="34275"/>
    <lineage>
        <taxon>Eukaryota</taxon>
        <taxon>Viridiplantae</taxon>
        <taxon>Streptophyta</taxon>
        <taxon>Embryophyta</taxon>
        <taxon>Tracheophyta</taxon>
        <taxon>Spermatophyta</taxon>
        <taxon>Magnoliopsida</taxon>
        <taxon>eudicotyledons</taxon>
        <taxon>Gunneridae</taxon>
        <taxon>Pentapetalae</taxon>
        <taxon>rosids</taxon>
        <taxon>malvids</taxon>
        <taxon>Malvales</taxon>
        <taxon>Malvaceae</taxon>
        <taxon>Malvoideae</taxon>
        <taxon>Gossypium</taxon>
    </lineage>
</organism>
<protein>
    <recommendedName>
        <fullName evidence="5">SelT-like protein</fullName>
    </recommendedName>
</protein>
<evidence type="ECO:0000256" key="2">
    <source>
        <dbReference type="ARBA" id="ARBA00023284"/>
    </source>
</evidence>
<dbReference type="AlphaFoldDB" id="A0A5D2XW86"/>
<sequence length="272" mass="30300">MLLNSLFIYFPKHCFLFLDLLFSSTLEDFLKFPSFFGFRISSMDRAQLLLVGLPLFLFATDLLSLFTPPPPKPPSHHHHHHHHHAHLPKPPLNPETLDISLQKKPSASGGIGYGSTVNINFCASCSYRGTAVTMKKMLEAQFPGIDVILDNYPPSLPKRLLSKVVPVFQFGVIGIMMAGEQIFPMIGITTPPPWYYSLRANRFGSIATAWLLGNVMQSFLQSSGAFEVYCNDELVFSKLKEGRFPGEIELKDIIAKTLANSRVTGNLGVVFS</sequence>
<dbReference type="PANTHER" id="PTHR13544">
    <property type="entry name" value="SELENOPROTEIN T"/>
    <property type="match status" value="1"/>
</dbReference>
<dbReference type="GO" id="GO:0045454">
    <property type="term" value="P:cell redox homeostasis"/>
    <property type="evidence" value="ECO:0007669"/>
    <property type="project" value="TreeGrafter"/>
</dbReference>
<evidence type="ECO:0008006" key="5">
    <source>
        <dbReference type="Google" id="ProtNLM"/>
    </source>
</evidence>
<dbReference type="SUPFAM" id="SSF52833">
    <property type="entry name" value="Thioredoxin-like"/>
    <property type="match status" value="1"/>
</dbReference>
<dbReference type="PANTHER" id="PTHR13544:SF12">
    <property type="entry name" value="SELT-LIKE PROTEIN"/>
    <property type="match status" value="1"/>
</dbReference>
<keyword evidence="2" id="KW-0676">Redox-active center</keyword>
<dbReference type="Pfam" id="PF10262">
    <property type="entry name" value="Rdx"/>
    <property type="match status" value="1"/>
</dbReference>
<dbReference type="GO" id="GO:0004791">
    <property type="term" value="F:thioredoxin-disulfide reductase (NADPH) activity"/>
    <property type="evidence" value="ECO:0007669"/>
    <property type="project" value="TreeGrafter"/>
</dbReference>
<dbReference type="Proteomes" id="UP000323597">
    <property type="component" value="Chromosome A09"/>
</dbReference>
<evidence type="ECO:0000313" key="3">
    <source>
        <dbReference type="EMBL" id="TYJ18082.1"/>
    </source>
</evidence>
<accession>A0A5D2XW86</accession>
<reference evidence="3 4" key="1">
    <citation type="submission" date="2019-07" db="EMBL/GenBank/DDBJ databases">
        <title>WGS assembly of Gossypium mustelinum.</title>
        <authorList>
            <person name="Chen Z.J."/>
            <person name="Sreedasyam A."/>
            <person name="Ando A."/>
            <person name="Song Q."/>
            <person name="De L."/>
            <person name="Hulse-Kemp A."/>
            <person name="Ding M."/>
            <person name="Ye W."/>
            <person name="Kirkbride R."/>
            <person name="Jenkins J."/>
            <person name="Plott C."/>
            <person name="Lovell J."/>
            <person name="Lin Y.-M."/>
            <person name="Vaughn R."/>
            <person name="Liu B."/>
            <person name="Li W."/>
            <person name="Simpson S."/>
            <person name="Scheffler B."/>
            <person name="Saski C."/>
            <person name="Grover C."/>
            <person name="Hu G."/>
            <person name="Conover J."/>
            <person name="Carlson J."/>
            <person name="Shu S."/>
            <person name="Boston L."/>
            <person name="Williams M."/>
            <person name="Peterson D."/>
            <person name="Mcgee K."/>
            <person name="Jones D."/>
            <person name="Wendel J."/>
            <person name="Stelly D."/>
            <person name="Grimwood J."/>
            <person name="Schmutz J."/>
        </authorList>
    </citation>
    <scope>NUCLEOTIDE SEQUENCE [LARGE SCALE GENOMIC DNA]</scope>
    <source>
        <strain evidence="3">1408120.09</strain>
    </source>
</reference>
<evidence type="ECO:0000313" key="4">
    <source>
        <dbReference type="Proteomes" id="UP000323597"/>
    </source>
</evidence>
<dbReference type="EMBL" id="CM017644">
    <property type="protein sequence ID" value="TYJ18082.1"/>
    <property type="molecule type" value="Genomic_DNA"/>
</dbReference>
<proteinExistence type="predicted"/>